<reference evidence="2 3" key="1">
    <citation type="submission" date="2018-09" db="EMBL/GenBank/DDBJ databases">
        <authorList>
            <person name="Tagini F."/>
        </authorList>
    </citation>
    <scope>NUCLEOTIDE SEQUENCE [LARGE SCALE GENOMIC DNA]</scope>
    <source>
        <strain evidence="2 3">MK136</strain>
    </source>
</reference>
<organism evidence="2 3">
    <name type="scientific">Mycobacterium attenuatum</name>
    <dbReference type="NCBI Taxonomy" id="2341086"/>
    <lineage>
        <taxon>Bacteria</taxon>
        <taxon>Bacillati</taxon>
        <taxon>Actinomycetota</taxon>
        <taxon>Actinomycetes</taxon>
        <taxon>Mycobacteriales</taxon>
        <taxon>Mycobacteriaceae</taxon>
        <taxon>Mycobacterium</taxon>
    </lineage>
</organism>
<dbReference type="AlphaFoldDB" id="A0A498Q6B1"/>
<evidence type="ECO:0000256" key="1">
    <source>
        <dbReference type="SAM" id="MobiDB-lite"/>
    </source>
</evidence>
<gene>
    <name evidence="2" type="ORF">LAUMK136_03335</name>
</gene>
<accession>A0A498Q6B1</accession>
<name>A0A498Q6B1_9MYCO</name>
<sequence length="44" mass="4167">MTSQNAGGSSSLPALPSTPSVSPPTPAPAPPVVVAPAALLPPVH</sequence>
<evidence type="ECO:0000313" key="3">
    <source>
        <dbReference type="Proteomes" id="UP000273307"/>
    </source>
</evidence>
<proteinExistence type="predicted"/>
<feature type="compositionally biased region" description="Low complexity" evidence="1">
    <location>
        <begin position="9"/>
        <end position="20"/>
    </location>
</feature>
<dbReference type="Proteomes" id="UP000273307">
    <property type="component" value="Unassembled WGS sequence"/>
</dbReference>
<dbReference type="RefSeq" id="WP_280177719.1">
    <property type="nucleotide sequence ID" value="NZ_UPHP01000085.1"/>
</dbReference>
<protein>
    <submittedName>
        <fullName evidence="2">Uncharacterized protein</fullName>
    </submittedName>
</protein>
<feature type="compositionally biased region" description="Pro residues" evidence="1">
    <location>
        <begin position="21"/>
        <end position="33"/>
    </location>
</feature>
<feature type="region of interest" description="Disordered" evidence="1">
    <location>
        <begin position="1"/>
        <end position="33"/>
    </location>
</feature>
<evidence type="ECO:0000313" key="2">
    <source>
        <dbReference type="EMBL" id="VBA40102.1"/>
    </source>
</evidence>
<keyword evidence="3" id="KW-1185">Reference proteome</keyword>
<dbReference type="EMBL" id="UPHP01000085">
    <property type="protein sequence ID" value="VBA40102.1"/>
    <property type="molecule type" value="Genomic_DNA"/>
</dbReference>